<dbReference type="RefSeq" id="WP_218865629.1">
    <property type="nucleotide sequence ID" value="NZ_BAABEF010000001.1"/>
</dbReference>
<evidence type="ECO:0000256" key="3">
    <source>
        <dbReference type="ARBA" id="ARBA00023163"/>
    </source>
</evidence>
<dbReference type="Pfam" id="PF12833">
    <property type="entry name" value="HTH_18"/>
    <property type="match status" value="1"/>
</dbReference>
<gene>
    <name evidence="5" type="ORF">BJ958_001390</name>
</gene>
<organism evidence="5 6">
    <name type="scientific">Nocardioides kongjuensis</name>
    <dbReference type="NCBI Taxonomy" id="349522"/>
    <lineage>
        <taxon>Bacteria</taxon>
        <taxon>Bacillati</taxon>
        <taxon>Actinomycetota</taxon>
        <taxon>Actinomycetes</taxon>
        <taxon>Propionibacteriales</taxon>
        <taxon>Nocardioidaceae</taxon>
        <taxon>Nocardioides</taxon>
    </lineage>
</organism>
<dbReference type="SMART" id="SM00342">
    <property type="entry name" value="HTH_ARAC"/>
    <property type="match status" value="1"/>
</dbReference>
<evidence type="ECO:0000313" key="6">
    <source>
        <dbReference type="Proteomes" id="UP000582231"/>
    </source>
</evidence>
<keyword evidence="6" id="KW-1185">Reference proteome</keyword>
<dbReference type="PROSITE" id="PS01124">
    <property type="entry name" value="HTH_ARAC_FAMILY_2"/>
    <property type="match status" value="1"/>
</dbReference>
<dbReference type="GO" id="GO:0003700">
    <property type="term" value="F:DNA-binding transcription factor activity"/>
    <property type="evidence" value="ECO:0007669"/>
    <property type="project" value="InterPro"/>
</dbReference>
<evidence type="ECO:0000313" key="5">
    <source>
        <dbReference type="EMBL" id="NYD29844.1"/>
    </source>
</evidence>
<dbReference type="Gene3D" id="1.10.10.60">
    <property type="entry name" value="Homeodomain-like"/>
    <property type="match status" value="1"/>
</dbReference>
<dbReference type="InterPro" id="IPR050204">
    <property type="entry name" value="AraC_XylS_family_regulators"/>
</dbReference>
<sequence>MLFQSDGLEETEEFLSANYAPMRIGSTTASSPTRIVRAVAPGVSVDRLELGFEMAYDVEPLQMICLCDIDSGTIDDHAPDGTTAESFGVGELFSFSPPDRAYTGTINRATYTITLLDPTVLARVASPAPGHDTVELTGHRPVDAAAARRVRAAIDHLDQAVLSDPDAVASPLVLGTAVRYLAAQVLEAFPNTSAAGPSAADSRDAHPAAVRRAIAFMDANADLDLSPAEVAAAASVSVRSLQLAFRRHLDTTPMTYLRDLRLAGARRDLAAAGAGDGASVTDIALRWGFTHQGRFGQAYRRAYDETPGATRRRG</sequence>
<keyword evidence="2 5" id="KW-0238">DNA-binding</keyword>
<evidence type="ECO:0000256" key="1">
    <source>
        <dbReference type="ARBA" id="ARBA00023015"/>
    </source>
</evidence>
<protein>
    <submittedName>
        <fullName evidence="5">AraC-like DNA-binding protein</fullName>
    </submittedName>
</protein>
<dbReference type="SUPFAM" id="SSF46689">
    <property type="entry name" value="Homeodomain-like"/>
    <property type="match status" value="2"/>
</dbReference>
<dbReference type="PANTHER" id="PTHR46796:SF12">
    <property type="entry name" value="HTH-TYPE DNA-BINDING TRANSCRIPTIONAL ACTIVATOR EUTR"/>
    <property type="match status" value="1"/>
</dbReference>
<evidence type="ECO:0000259" key="4">
    <source>
        <dbReference type="PROSITE" id="PS01124"/>
    </source>
</evidence>
<proteinExistence type="predicted"/>
<reference evidence="5 6" key="1">
    <citation type="submission" date="2020-07" db="EMBL/GenBank/DDBJ databases">
        <title>Sequencing the genomes of 1000 actinobacteria strains.</title>
        <authorList>
            <person name="Klenk H.-P."/>
        </authorList>
    </citation>
    <scope>NUCLEOTIDE SEQUENCE [LARGE SCALE GENOMIC DNA]</scope>
    <source>
        <strain evidence="5 6">DSM 19082</strain>
    </source>
</reference>
<dbReference type="EMBL" id="JACCBF010000001">
    <property type="protein sequence ID" value="NYD29844.1"/>
    <property type="molecule type" value="Genomic_DNA"/>
</dbReference>
<keyword evidence="1" id="KW-0805">Transcription regulation</keyword>
<name>A0A852RPB3_9ACTN</name>
<accession>A0A852RPB3</accession>
<keyword evidence="3" id="KW-0804">Transcription</keyword>
<dbReference type="PANTHER" id="PTHR46796">
    <property type="entry name" value="HTH-TYPE TRANSCRIPTIONAL ACTIVATOR RHAS-RELATED"/>
    <property type="match status" value="1"/>
</dbReference>
<dbReference type="InterPro" id="IPR009057">
    <property type="entry name" value="Homeodomain-like_sf"/>
</dbReference>
<dbReference type="AlphaFoldDB" id="A0A852RPB3"/>
<dbReference type="InterPro" id="IPR018060">
    <property type="entry name" value="HTH_AraC"/>
</dbReference>
<comment type="caution">
    <text evidence="5">The sequence shown here is derived from an EMBL/GenBank/DDBJ whole genome shotgun (WGS) entry which is preliminary data.</text>
</comment>
<dbReference type="Proteomes" id="UP000582231">
    <property type="component" value="Unassembled WGS sequence"/>
</dbReference>
<evidence type="ECO:0000256" key="2">
    <source>
        <dbReference type="ARBA" id="ARBA00023125"/>
    </source>
</evidence>
<dbReference type="GO" id="GO:0043565">
    <property type="term" value="F:sequence-specific DNA binding"/>
    <property type="evidence" value="ECO:0007669"/>
    <property type="project" value="InterPro"/>
</dbReference>
<feature type="domain" description="HTH araC/xylS-type" evidence="4">
    <location>
        <begin position="211"/>
        <end position="313"/>
    </location>
</feature>